<gene>
    <name evidence="2" type="ORF">MtrunA17_Chr2g0303171</name>
</gene>
<dbReference type="Proteomes" id="UP000265566">
    <property type="component" value="Chromosome 2"/>
</dbReference>
<dbReference type="PANTHER" id="PTHR31672:SF13">
    <property type="entry name" value="F-BOX PROTEIN CPR30-LIKE"/>
    <property type="match status" value="1"/>
</dbReference>
<proteinExistence type="predicted"/>
<dbReference type="EMBL" id="PSQE01000002">
    <property type="protein sequence ID" value="RHN73863.1"/>
    <property type="molecule type" value="Genomic_DNA"/>
</dbReference>
<dbReference type="CDD" id="cd22157">
    <property type="entry name" value="F-box_AtFBW1-like"/>
    <property type="match status" value="1"/>
</dbReference>
<sequence>MGEEENHTTQRQRHLSPTGDSLLHRQPFLPDELVFEILSRLPVKTLLQYKCVCKSWKALISDPQFAQTHLWNLIVDPTINHQRFFYSPESKPCKIASIPVKPLFQNLPEPPKEIEFSMEHKYRILGSCNGLLCLFSVKEGYVTLLNPSIEWKSKKSPTLDCYDDHKWITYDGFGYDHVHDKYKLLAVVANEFGGKLTQIHTFGENSWTTIPNFPFPVGSVSCSGSFVSGTLNWVDYLSGPLNWVDILSGPLNWVDNRCSSNRDVILSFDLSNETYKEVLLPEPDGVNVRSNRVLGVLSNCLCVCFDSNNTHWDFWLMKKYGVAESWTRLMMIPLDKILQCLQFRPSFIQPLFMSENSSVLLRTYTKFFLYNLNNGRLDCLPGSYVFDPHIYHESLVVMCLILIFITRVSYHQNFEYTFEEWSLQEWILFRFYFRSVLAALNQLGYTSIRLEIIMNIAIYRLE</sequence>
<dbReference type="InterPro" id="IPR017451">
    <property type="entry name" value="F-box-assoc_interact_dom"/>
</dbReference>
<dbReference type="InterPro" id="IPR001810">
    <property type="entry name" value="F-box_dom"/>
</dbReference>
<dbReference type="Pfam" id="PF00646">
    <property type="entry name" value="F-box"/>
    <property type="match status" value="1"/>
</dbReference>
<dbReference type="Gramene" id="rna9747">
    <property type="protein sequence ID" value="RHN73863.1"/>
    <property type="gene ID" value="gene9747"/>
</dbReference>
<evidence type="ECO:0000259" key="1">
    <source>
        <dbReference type="PROSITE" id="PS50181"/>
    </source>
</evidence>
<dbReference type="PANTHER" id="PTHR31672">
    <property type="entry name" value="BNACNNG10540D PROTEIN"/>
    <property type="match status" value="1"/>
</dbReference>
<comment type="caution">
    <text evidence="2">The sequence shown here is derived from an EMBL/GenBank/DDBJ whole genome shotgun (WGS) entry which is preliminary data.</text>
</comment>
<dbReference type="InterPro" id="IPR036047">
    <property type="entry name" value="F-box-like_dom_sf"/>
</dbReference>
<dbReference type="NCBIfam" id="TIGR01640">
    <property type="entry name" value="F_box_assoc_1"/>
    <property type="match status" value="1"/>
</dbReference>
<accession>A0A396JC27</accession>
<evidence type="ECO:0000313" key="2">
    <source>
        <dbReference type="EMBL" id="RHN73863.1"/>
    </source>
</evidence>
<organism evidence="2 3">
    <name type="scientific">Medicago truncatula</name>
    <name type="common">Barrel medic</name>
    <name type="synonym">Medicago tribuloides</name>
    <dbReference type="NCBI Taxonomy" id="3880"/>
    <lineage>
        <taxon>Eukaryota</taxon>
        <taxon>Viridiplantae</taxon>
        <taxon>Streptophyta</taxon>
        <taxon>Embryophyta</taxon>
        <taxon>Tracheophyta</taxon>
        <taxon>Spermatophyta</taxon>
        <taxon>Magnoliopsida</taxon>
        <taxon>eudicotyledons</taxon>
        <taxon>Gunneridae</taxon>
        <taxon>Pentapetalae</taxon>
        <taxon>rosids</taxon>
        <taxon>fabids</taxon>
        <taxon>Fabales</taxon>
        <taxon>Fabaceae</taxon>
        <taxon>Papilionoideae</taxon>
        <taxon>50 kb inversion clade</taxon>
        <taxon>NPAAA clade</taxon>
        <taxon>Hologalegina</taxon>
        <taxon>IRL clade</taxon>
        <taxon>Trifolieae</taxon>
        <taxon>Medicago</taxon>
    </lineage>
</organism>
<dbReference type="Pfam" id="PF07734">
    <property type="entry name" value="FBA_1"/>
    <property type="match status" value="1"/>
</dbReference>
<dbReference type="InterPro" id="IPR050796">
    <property type="entry name" value="SCF_F-box_component"/>
</dbReference>
<dbReference type="PROSITE" id="PS50181">
    <property type="entry name" value="FBOX"/>
    <property type="match status" value="1"/>
</dbReference>
<dbReference type="SUPFAM" id="SSF81383">
    <property type="entry name" value="F-box domain"/>
    <property type="match status" value="1"/>
</dbReference>
<evidence type="ECO:0000313" key="3">
    <source>
        <dbReference type="Proteomes" id="UP000265566"/>
    </source>
</evidence>
<dbReference type="InterPro" id="IPR006527">
    <property type="entry name" value="F-box-assoc_dom_typ1"/>
</dbReference>
<protein>
    <submittedName>
        <fullName evidence="2">Putative F-box domain-containing protein</fullName>
    </submittedName>
</protein>
<reference evidence="3" key="1">
    <citation type="journal article" date="2018" name="Nat. Plants">
        <title>Whole-genome landscape of Medicago truncatula symbiotic genes.</title>
        <authorList>
            <person name="Pecrix Y."/>
            <person name="Staton S.E."/>
            <person name="Sallet E."/>
            <person name="Lelandais-Briere C."/>
            <person name="Moreau S."/>
            <person name="Carrere S."/>
            <person name="Blein T."/>
            <person name="Jardinaud M.F."/>
            <person name="Latrasse D."/>
            <person name="Zouine M."/>
            <person name="Zahm M."/>
            <person name="Kreplak J."/>
            <person name="Mayjonade B."/>
            <person name="Satge C."/>
            <person name="Perez M."/>
            <person name="Cauet S."/>
            <person name="Marande W."/>
            <person name="Chantry-Darmon C."/>
            <person name="Lopez-Roques C."/>
            <person name="Bouchez O."/>
            <person name="Berard A."/>
            <person name="Debelle F."/>
            <person name="Munos S."/>
            <person name="Bendahmane A."/>
            <person name="Berges H."/>
            <person name="Niebel A."/>
            <person name="Buitink J."/>
            <person name="Frugier F."/>
            <person name="Benhamed M."/>
            <person name="Crespi M."/>
            <person name="Gouzy J."/>
            <person name="Gamas P."/>
        </authorList>
    </citation>
    <scope>NUCLEOTIDE SEQUENCE [LARGE SCALE GENOMIC DNA]</scope>
    <source>
        <strain evidence="3">cv. Jemalong A17</strain>
    </source>
</reference>
<dbReference type="Gene3D" id="1.20.1280.50">
    <property type="match status" value="1"/>
</dbReference>
<dbReference type="AlphaFoldDB" id="A0A396JC27"/>
<feature type="domain" description="F-box" evidence="1">
    <location>
        <begin position="29"/>
        <end position="74"/>
    </location>
</feature>
<name>A0A396JC27_MEDTR</name>
<dbReference type="SMART" id="SM00256">
    <property type="entry name" value="FBOX"/>
    <property type="match status" value="1"/>
</dbReference>